<dbReference type="HOGENOM" id="CLU_081202_2_0_10"/>
<dbReference type="Proteomes" id="UP000008634">
    <property type="component" value="Chromosome"/>
</dbReference>
<sequence>MVTGHRYMIKKTEINTTNSELSYKKLSIQISLNGLSFCVLDSVENSIIAQEHISFEEEVIPFQLQKNLKEALEKFDINKMSFSHITVIHRNPLFTLVPKALFNPDELPNYLKFNAKILANDHIAYDEIKNYEIVNIYVPFANINNYIYELFGEFEYKHSGTILIESLLNNFTGGKETICYAHITEEQVDITVISNKKLLFFNSFTFSTKEDFIYYILFTIEQLKLDTETIKLRLFGAIEEGDELYNLTYTYVRNVDVFIPSNLSEHIDSQHKKTIDFTTLSAF</sequence>
<dbReference type="Gene3D" id="3.30.420.260">
    <property type="match status" value="1"/>
</dbReference>
<evidence type="ECO:0008006" key="3">
    <source>
        <dbReference type="Google" id="ProtNLM"/>
    </source>
</evidence>
<dbReference type="STRING" id="688270.Celal_2900"/>
<evidence type="ECO:0000313" key="2">
    <source>
        <dbReference type="Proteomes" id="UP000008634"/>
    </source>
</evidence>
<protein>
    <recommendedName>
        <fullName evidence="3">DUF3822 domain-containing protein</fullName>
    </recommendedName>
</protein>
<dbReference type="OrthoDB" id="658622at2"/>
<keyword evidence="2" id="KW-1185">Reference proteome</keyword>
<organism evidence="1 2">
    <name type="scientific">Cellulophaga algicola (strain DSM 14237 / IC166 / ACAM 630)</name>
    <dbReference type="NCBI Taxonomy" id="688270"/>
    <lineage>
        <taxon>Bacteria</taxon>
        <taxon>Pseudomonadati</taxon>
        <taxon>Bacteroidota</taxon>
        <taxon>Flavobacteriia</taxon>
        <taxon>Flavobacteriales</taxon>
        <taxon>Flavobacteriaceae</taxon>
        <taxon>Cellulophaga</taxon>
    </lineage>
</organism>
<dbReference type="KEGG" id="cao:Celal_2900"/>
<proteinExistence type="predicted"/>
<dbReference type="Gene3D" id="3.30.420.250">
    <property type="match status" value="1"/>
</dbReference>
<name>E6XDN6_CELAD</name>
<dbReference type="eggNOG" id="ENOG5030DYA">
    <property type="taxonomic scope" value="Bacteria"/>
</dbReference>
<dbReference type="EMBL" id="CP002453">
    <property type="protein sequence ID" value="ADV50178.1"/>
    <property type="molecule type" value="Genomic_DNA"/>
</dbReference>
<reference evidence="1 2" key="1">
    <citation type="journal article" date="2010" name="Stand. Genomic Sci.">
        <title>Complete genome sequence of Cellulophaga algicola type strain (IC166).</title>
        <authorList>
            <person name="Abt B."/>
            <person name="Lu M."/>
            <person name="Misra M."/>
            <person name="Han C."/>
            <person name="Nolan M."/>
            <person name="Lucas S."/>
            <person name="Hammon N."/>
            <person name="Deshpande S."/>
            <person name="Cheng J.F."/>
            <person name="Tapia R."/>
            <person name="Goodwin L."/>
            <person name="Pitluck S."/>
            <person name="Liolios K."/>
            <person name="Pagani I."/>
            <person name="Ivanova N."/>
            <person name="Mavromatis K."/>
            <person name="Ovchinikova G."/>
            <person name="Pati A."/>
            <person name="Chen A."/>
            <person name="Palaniappan K."/>
            <person name="Land M."/>
            <person name="Hauser L."/>
            <person name="Chang Y.J."/>
            <person name="Jeffries C.D."/>
            <person name="Detter J.C."/>
            <person name="Brambilla E."/>
            <person name="Rohde M."/>
            <person name="Tindall B.J."/>
            <person name="Goker M."/>
            <person name="Woyke T."/>
            <person name="Bristow J."/>
            <person name="Eisen J.A."/>
            <person name="Markowitz V."/>
            <person name="Hugenholtz P."/>
            <person name="Kyrpides N.C."/>
            <person name="Klenk H.P."/>
            <person name="Lapidus A."/>
        </authorList>
    </citation>
    <scope>NUCLEOTIDE SEQUENCE [LARGE SCALE GENOMIC DNA]</scope>
    <source>
        <strain evidence="2">DSM 14237 / IC166 / ACAM 630</strain>
    </source>
</reference>
<dbReference type="AlphaFoldDB" id="E6XDN6"/>
<accession>E6XDN6</accession>
<dbReference type="InterPro" id="IPR024213">
    <property type="entry name" value="DUF3822"/>
</dbReference>
<evidence type="ECO:0000313" key="1">
    <source>
        <dbReference type="EMBL" id="ADV50178.1"/>
    </source>
</evidence>
<dbReference type="CDD" id="cd24013">
    <property type="entry name" value="ASKHA_ATPase_BT3980-like"/>
    <property type="match status" value="1"/>
</dbReference>
<dbReference type="Pfam" id="PF12864">
    <property type="entry name" value="DUF3822"/>
    <property type="match status" value="1"/>
</dbReference>
<gene>
    <name evidence="1" type="ordered locus">Celal_2900</name>
</gene>